<reference evidence="1" key="1">
    <citation type="journal article" date="2021" name="Proc. Natl. Acad. Sci. U.S.A.">
        <title>A Catalog of Tens of Thousands of Viruses from Human Metagenomes Reveals Hidden Associations with Chronic Diseases.</title>
        <authorList>
            <person name="Tisza M.J."/>
            <person name="Buck C.B."/>
        </authorList>
    </citation>
    <scope>NUCLEOTIDE SEQUENCE</scope>
    <source>
        <strain evidence="1">Ctd0M1</strain>
    </source>
</reference>
<proteinExistence type="predicted"/>
<sequence length="351" mass="38144">MTDVITRRIRVRQGAKAAATSKNEVLRLGEFFVETDTGDFKIGDGSTTYRKLLGIRSEAEIAEELARGTYRGINLQEKFADEIASAGSVAAWLHARCAAGNFKGIYPFDYFYDTTVAQTVDGTSIAAGQQRKCVIAAIDPYYNSGNNAMGHHLTIFAGFSAANVVFNTTNNNNGSAYNANPFKASKLYAVLNGVNNAQTNKIGACGFDATGGCYLNTFSTALRNIMVEQNFLAPQRYSSTAALTDHTACNWNWEGRGKLFAPSEIEVYGTLIHSKRATMTQQEFEAYGPYCQWDIFKSVAGRLLFGRTYFWLSSVTGGGSSDACIVNGNGIASCGNTSDTYRRAPLCFHIA</sequence>
<accession>A0A8S5RE60</accession>
<dbReference type="SUPFAM" id="SSF69349">
    <property type="entry name" value="Phage fibre proteins"/>
    <property type="match status" value="1"/>
</dbReference>
<name>A0A8S5RE60_9VIRU</name>
<organism evidence="1">
    <name type="scientific">virus sp. ctd0M1</name>
    <dbReference type="NCBI Taxonomy" id="2827993"/>
    <lineage>
        <taxon>Viruses</taxon>
    </lineage>
</organism>
<evidence type="ECO:0000313" key="1">
    <source>
        <dbReference type="EMBL" id="DAE29443.1"/>
    </source>
</evidence>
<dbReference type="EMBL" id="BK059094">
    <property type="protein sequence ID" value="DAE29443.1"/>
    <property type="molecule type" value="Genomic_DNA"/>
</dbReference>
<protein>
    <submittedName>
        <fullName evidence="1">Hyaluronidase</fullName>
    </submittedName>
</protein>